<evidence type="ECO:0000256" key="1">
    <source>
        <dbReference type="SAM" id="MobiDB-lite"/>
    </source>
</evidence>
<feature type="region of interest" description="Disordered" evidence="1">
    <location>
        <begin position="1"/>
        <end position="36"/>
    </location>
</feature>
<protein>
    <submittedName>
        <fullName evidence="2">Uncharacterized protein</fullName>
    </submittedName>
</protein>
<dbReference type="AlphaFoldDB" id="A0A5J4SGP3"/>
<feature type="compositionally biased region" description="Basic and acidic residues" evidence="1">
    <location>
        <begin position="25"/>
        <end position="36"/>
    </location>
</feature>
<dbReference type="Proteomes" id="UP000324800">
    <property type="component" value="Unassembled WGS sequence"/>
</dbReference>
<accession>A0A5J4SGP3</accession>
<feature type="non-terminal residue" evidence="2">
    <location>
        <position position="1"/>
    </location>
</feature>
<dbReference type="EMBL" id="SNRW01040253">
    <property type="protein sequence ID" value="KAA6345384.1"/>
    <property type="molecule type" value="Genomic_DNA"/>
</dbReference>
<feature type="compositionally biased region" description="Acidic residues" evidence="1">
    <location>
        <begin position="1"/>
        <end position="11"/>
    </location>
</feature>
<name>A0A5J4SGP3_9EUKA</name>
<dbReference type="Gene3D" id="3.90.70.80">
    <property type="match status" value="1"/>
</dbReference>
<evidence type="ECO:0000313" key="3">
    <source>
        <dbReference type="Proteomes" id="UP000324800"/>
    </source>
</evidence>
<evidence type="ECO:0000313" key="2">
    <source>
        <dbReference type="EMBL" id="KAA6345384.1"/>
    </source>
</evidence>
<proteinExistence type="predicted"/>
<feature type="non-terminal residue" evidence="2">
    <location>
        <position position="215"/>
    </location>
</feature>
<sequence>QTVSDDGDDDTDSGKQGTTDCSDSYEDHDFSGDSLIDVRSHSNMNEAANNQIEICDPTKEDTNQCLELSLNVKNKKTAKGLIQNRKIMKKRPFQKEKKFDEDVDDHPFDFRTLSIDGAIYQIIENAAKGDCYIKSISHGIYQYEFEHKILRANARKYILDNAEHFSRAFVSAEEHQAFELKKKEKKENLGRKRQETIDVYFDRMTRIGEWAEGAV</sequence>
<organism evidence="2 3">
    <name type="scientific">Streblomastix strix</name>
    <dbReference type="NCBI Taxonomy" id="222440"/>
    <lineage>
        <taxon>Eukaryota</taxon>
        <taxon>Metamonada</taxon>
        <taxon>Preaxostyla</taxon>
        <taxon>Oxymonadida</taxon>
        <taxon>Streblomastigidae</taxon>
        <taxon>Streblomastix</taxon>
    </lineage>
</organism>
<reference evidence="2 3" key="1">
    <citation type="submission" date="2019-03" db="EMBL/GenBank/DDBJ databases">
        <title>Single cell metagenomics reveals metabolic interactions within the superorganism composed of flagellate Streblomastix strix and complex community of Bacteroidetes bacteria on its surface.</title>
        <authorList>
            <person name="Treitli S.C."/>
            <person name="Kolisko M."/>
            <person name="Husnik F."/>
            <person name="Keeling P."/>
            <person name="Hampl V."/>
        </authorList>
    </citation>
    <scope>NUCLEOTIDE SEQUENCE [LARGE SCALE GENOMIC DNA]</scope>
    <source>
        <strain evidence="2">ST1C</strain>
    </source>
</reference>
<comment type="caution">
    <text evidence="2">The sequence shown here is derived from an EMBL/GenBank/DDBJ whole genome shotgun (WGS) entry which is preliminary data.</text>
</comment>
<gene>
    <name evidence="2" type="ORF">EZS28_052167</name>
</gene>